<evidence type="ECO:0000256" key="1">
    <source>
        <dbReference type="SAM" id="MobiDB-lite"/>
    </source>
</evidence>
<organism evidence="2">
    <name type="scientific">Arundo donax</name>
    <name type="common">Giant reed</name>
    <name type="synonym">Donax arundinaceus</name>
    <dbReference type="NCBI Taxonomy" id="35708"/>
    <lineage>
        <taxon>Eukaryota</taxon>
        <taxon>Viridiplantae</taxon>
        <taxon>Streptophyta</taxon>
        <taxon>Embryophyta</taxon>
        <taxon>Tracheophyta</taxon>
        <taxon>Spermatophyta</taxon>
        <taxon>Magnoliopsida</taxon>
        <taxon>Liliopsida</taxon>
        <taxon>Poales</taxon>
        <taxon>Poaceae</taxon>
        <taxon>PACMAD clade</taxon>
        <taxon>Arundinoideae</taxon>
        <taxon>Arundineae</taxon>
        <taxon>Arundo</taxon>
    </lineage>
</organism>
<sequence>MQSPVHRRSQNPHPKIDLEFLSKMVLDWTPPGFVPPMTCSSVEIPPRELSPDAPAHKDVFPPPPSLLRHSDRLPPPHGVGAPPCLIGQISPLALAP</sequence>
<proteinExistence type="predicted"/>
<evidence type="ECO:0000313" key="2">
    <source>
        <dbReference type="EMBL" id="JAE35476.1"/>
    </source>
</evidence>
<dbReference type="AlphaFoldDB" id="A0A0A9HKU4"/>
<protein>
    <submittedName>
        <fullName evidence="2">Uncharacterized protein</fullName>
    </submittedName>
</protein>
<accession>A0A0A9HKU4</accession>
<name>A0A0A9HKU4_ARUDO</name>
<dbReference type="EMBL" id="GBRH01162420">
    <property type="protein sequence ID" value="JAE35476.1"/>
    <property type="molecule type" value="Transcribed_RNA"/>
</dbReference>
<feature type="region of interest" description="Disordered" evidence="1">
    <location>
        <begin position="45"/>
        <end position="84"/>
    </location>
</feature>
<feature type="compositionally biased region" description="Basic and acidic residues" evidence="1">
    <location>
        <begin position="45"/>
        <end position="59"/>
    </location>
</feature>
<reference evidence="2" key="1">
    <citation type="submission" date="2014-09" db="EMBL/GenBank/DDBJ databases">
        <authorList>
            <person name="Magalhaes I.L.F."/>
            <person name="Oliveira U."/>
            <person name="Santos F.R."/>
            <person name="Vidigal T.H.D.A."/>
            <person name="Brescovit A.D."/>
            <person name="Santos A.J."/>
        </authorList>
    </citation>
    <scope>NUCLEOTIDE SEQUENCE</scope>
    <source>
        <tissue evidence="2">Shoot tissue taken approximately 20 cm above the soil surface</tissue>
    </source>
</reference>
<reference evidence="2" key="2">
    <citation type="journal article" date="2015" name="Data Brief">
        <title>Shoot transcriptome of the giant reed, Arundo donax.</title>
        <authorList>
            <person name="Barrero R.A."/>
            <person name="Guerrero F.D."/>
            <person name="Moolhuijzen P."/>
            <person name="Goolsby J.A."/>
            <person name="Tidwell J."/>
            <person name="Bellgard S.E."/>
            <person name="Bellgard M.I."/>
        </authorList>
    </citation>
    <scope>NUCLEOTIDE SEQUENCE</scope>
    <source>
        <tissue evidence="2">Shoot tissue taken approximately 20 cm above the soil surface</tissue>
    </source>
</reference>